<keyword evidence="2" id="KW-1185">Reference proteome</keyword>
<organism evidence="1 2">
    <name type="scientific">Bacillus spongiae</name>
    <dbReference type="NCBI Taxonomy" id="2683610"/>
    <lineage>
        <taxon>Bacteria</taxon>
        <taxon>Bacillati</taxon>
        <taxon>Bacillota</taxon>
        <taxon>Bacilli</taxon>
        <taxon>Bacillales</taxon>
        <taxon>Bacillaceae</taxon>
        <taxon>Bacillus</taxon>
    </lineage>
</organism>
<dbReference type="InterPro" id="IPR025930">
    <property type="entry name" value="NETI"/>
</dbReference>
<dbReference type="EMBL" id="JBBAXC010000007">
    <property type="protein sequence ID" value="MEI5907352.1"/>
    <property type="molecule type" value="Genomic_DNA"/>
</dbReference>
<sequence length="64" mass="7498">MGKKRFEVKESESIEDCLARMKQEGYVPVKRIEKPIFKEVIQKGVKSYEPIGSQIMFEGKRFES</sequence>
<gene>
    <name evidence="1" type="ORF">WAK64_09820</name>
</gene>
<accession>A0ABU8HDI9</accession>
<reference evidence="1 2" key="1">
    <citation type="journal article" date="2018" name="J. Microbiol.">
        <title>Bacillus spongiae sp. nov., isolated from sponge of Jeju Island.</title>
        <authorList>
            <person name="Lee G.E."/>
            <person name="Im W.T."/>
            <person name="Park J.S."/>
        </authorList>
    </citation>
    <scope>NUCLEOTIDE SEQUENCE [LARGE SCALE GENOMIC DNA]</scope>
    <source>
        <strain evidence="1 2">135PIL107-10</strain>
    </source>
</reference>
<dbReference type="RefSeq" id="WP_336586794.1">
    <property type="nucleotide sequence ID" value="NZ_JBBAXC010000007.1"/>
</dbReference>
<protein>
    <submittedName>
        <fullName evidence="1">NETI motif-containing protein</fullName>
    </submittedName>
</protein>
<proteinExistence type="predicted"/>
<comment type="caution">
    <text evidence="1">The sequence shown here is derived from an EMBL/GenBank/DDBJ whole genome shotgun (WGS) entry which is preliminary data.</text>
</comment>
<evidence type="ECO:0000313" key="1">
    <source>
        <dbReference type="EMBL" id="MEI5907352.1"/>
    </source>
</evidence>
<name>A0ABU8HDI9_9BACI</name>
<dbReference type="Pfam" id="PF14044">
    <property type="entry name" value="NETI"/>
    <property type="match status" value="1"/>
</dbReference>
<evidence type="ECO:0000313" key="2">
    <source>
        <dbReference type="Proteomes" id="UP001312865"/>
    </source>
</evidence>
<dbReference type="Proteomes" id="UP001312865">
    <property type="component" value="Unassembled WGS sequence"/>
</dbReference>